<keyword evidence="12 18" id="KW-0472">Membrane</keyword>
<evidence type="ECO:0000256" key="10">
    <source>
        <dbReference type="ARBA" id="ARBA00022989"/>
    </source>
</evidence>
<keyword evidence="15" id="KW-0479">Metal-binding</keyword>
<dbReference type="GO" id="GO:0005891">
    <property type="term" value="C:voltage-gated calcium channel complex"/>
    <property type="evidence" value="ECO:0007669"/>
    <property type="project" value="InterPro"/>
</dbReference>
<feature type="transmembrane region" description="Helical" evidence="18">
    <location>
        <begin position="378"/>
        <end position="405"/>
    </location>
</feature>
<comment type="subcellular location">
    <subcellularLocation>
        <location evidence="1 16">Membrane</location>
        <topology evidence="1 16">Multi-pass membrane protein</topology>
    </subcellularLocation>
</comment>
<keyword evidence="13" id="KW-0325">Glycoprotein</keyword>
<feature type="transmembrane region" description="Helical" evidence="18">
    <location>
        <begin position="1192"/>
        <end position="1212"/>
    </location>
</feature>
<evidence type="ECO:0000256" key="6">
    <source>
        <dbReference type="ARBA" id="ARBA00022692"/>
    </source>
</evidence>
<dbReference type="InterPro" id="IPR050599">
    <property type="entry name" value="VDCC_alpha-1_subunit"/>
</dbReference>
<dbReference type="InterPro" id="IPR002048">
    <property type="entry name" value="EF_hand_dom"/>
</dbReference>
<keyword evidence="7" id="KW-0677">Repeat</keyword>
<dbReference type="PANTHER" id="PTHR45628">
    <property type="entry name" value="VOLTAGE-DEPENDENT CALCIUM CHANNEL TYPE A SUBUNIT ALPHA-1"/>
    <property type="match status" value="1"/>
</dbReference>
<dbReference type="InterPro" id="IPR005821">
    <property type="entry name" value="Ion_trans_dom"/>
</dbReference>
<dbReference type="InterPro" id="IPR002077">
    <property type="entry name" value="VDCCAlpha1"/>
</dbReference>
<evidence type="ECO:0000256" key="9">
    <source>
        <dbReference type="ARBA" id="ARBA00022882"/>
    </source>
</evidence>
<reference evidence="20 21" key="1">
    <citation type="submission" date="2017-08" db="EMBL/GenBank/DDBJ databases">
        <title>Acidophilic green algal genome provides insights into adaptation to an acidic environment.</title>
        <authorList>
            <person name="Hirooka S."/>
            <person name="Hirose Y."/>
            <person name="Kanesaki Y."/>
            <person name="Higuchi S."/>
            <person name="Fujiwara T."/>
            <person name="Onuma R."/>
            <person name="Era A."/>
            <person name="Ohbayashi R."/>
            <person name="Uzuka A."/>
            <person name="Nozaki H."/>
            <person name="Yoshikawa H."/>
            <person name="Miyagishima S.Y."/>
        </authorList>
    </citation>
    <scope>NUCLEOTIDE SEQUENCE [LARGE SCALE GENOMIC DNA]</scope>
    <source>
        <strain evidence="20 21">NIES-2499</strain>
    </source>
</reference>
<evidence type="ECO:0000256" key="5">
    <source>
        <dbReference type="ARBA" id="ARBA00022673"/>
    </source>
</evidence>
<feature type="transmembrane region" description="Helical" evidence="18">
    <location>
        <begin position="1496"/>
        <end position="1517"/>
    </location>
</feature>
<dbReference type="PROSITE" id="PS50222">
    <property type="entry name" value="EF_HAND_2"/>
    <property type="match status" value="1"/>
</dbReference>
<dbReference type="Gene3D" id="1.10.238.10">
    <property type="entry name" value="EF-hand"/>
    <property type="match status" value="1"/>
</dbReference>
<evidence type="ECO:0000256" key="15">
    <source>
        <dbReference type="PIRSR" id="PIRSR602077-1"/>
    </source>
</evidence>
<dbReference type="SUPFAM" id="SSF81324">
    <property type="entry name" value="Voltage-gated potassium channels"/>
    <property type="match status" value="4"/>
</dbReference>
<evidence type="ECO:0000256" key="3">
    <source>
        <dbReference type="ARBA" id="ARBA00022553"/>
    </source>
</evidence>
<dbReference type="Proteomes" id="UP000232323">
    <property type="component" value="Unassembled WGS sequence"/>
</dbReference>
<dbReference type="FunFam" id="1.20.120.350:FF:000095">
    <property type="entry name" value="Voltage-gated Ca2+ channel, alpha subunit"/>
    <property type="match status" value="1"/>
</dbReference>
<feature type="compositionally biased region" description="Polar residues" evidence="17">
    <location>
        <begin position="2098"/>
        <end position="2108"/>
    </location>
</feature>
<organism evidence="20 21">
    <name type="scientific">Chlamydomonas eustigma</name>
    <dbReference type="NCBI Taxonomy" id="1157962"/>
    <lineage>
        <taxon>Eukaryota</taxon>
        <taxon>Viridiplantae</taxon>
        <taxon>Chlorophyta</taxon>
        <taxon>core chlorophytes</taxon>
        <taxon>Chlorophyceae</taxon>
        <taxon>CS clade</taxon>
        <taxon>Chlamydomonadales</taxon>
        <taxon>Chlamydomonadaceae</taxon>
        <taxon>Chlamydomonas</taxon>
    </lineage>
</organism>
<feature type="transmembrane region" description="Helical" evidence="18">
    <location>
        <begin position="617"/>
        <end position="642"/>
    </location>
</feature>
<dbReference type="Gene3D" id="1.20.120.350">
    <property type="entry name" value="Voltage-gated potassium channels. Chain C"/>
    <property type="match status" value="4"/>
</dbReference>
<evidence type="ECO:0000256" key="13">
    <source>
        <dbReference type="ARBA" id="ARBA00023180"/>
    </source>
</evidence>
<keyword evidence="8 15" id="KW-0106">Calcium</keyword>
<evidence type="ECO:0000256" key="1">
    <source>
        <dbReference type="ARBA" id="ARBA00004141"/>
    </source>
</evidence>
<feature type="transmembrane region" description="Helical" evidence="18">
    <location>
        <begin position="1433"/>
        <end position="1451"/>
    </location>
</feature>
<evidence type="ECO:0000313" key="21">
    <source>
        <dbReference type="Proteomes" id="UP000232323"/>
    </source>
</evidence>
<feature type="transmembrane region" description="Helical" evidence="18">
    <location>
        <begin position="128"/>
        <end position="149"/>
    </location>
</feature>
<feature type="domain" description="EF-hand" evidence="19">
    <location>
        <begin position="1723"/>
        <end position="1758"/>
    </location>
</feature>
<evidence type="ECO:0000256" key="18">
    <source>
        <dbReference type="SAM" id="Phobius"/>
    </source>
</evidence>
<evidence type="ECO:0000256" key="16">
    <source>
        <dbReference type="RuleBase" id="RU003808"/>
    </source>
</evidence>
<feature type="transmembrane region" description="Helical" evidence="18">
    <location>
        <begin position="1682"/>
        <end position="1711"/>
    </location>
</feature>
<feature type="binding site" evidence="15">
    <location>
        <position position="671"/>
    </location>
    <ligand>
        <name>Ca(2+)</name>
        <dbReference type="ChEBI" id="CHEBI:29108"/>
    </ligand>
</feature>
<dbReference type="FunFam" id="1.20.120.350:FF:000009">
    <property type="entry name" value="Voltage-dependent T-type calcium channel subunit alpha"/>
    <property type="match status" value="1"/>
</dbReference>
<evidence type="ECO:0000256" key="8">
    <source>
        <dbReference type="ARBA" id="ARBA00022837"/>
    </source>
</evidence>
<comment type="similarity">
    <text evidence="16">Belongs to the calcium channel alpha-1 subunit (TC 1.A.1.11) family.</text>
</comment>
<gene>
    <name evidence="20" type="ORF">CEUSTIGMA_g11323.t1</name>
</gene>
<dbReference type="PRINTS" id="PR00167">
    <property type="entry name" value="CACHANNEL"/>
</dbReference>
<keyword evidence="21" id="KW-1185">Reference proteome</keyword>
<dbReference type="PROSITE" id="PS50096">
    <property type="entry name" value="IQ"/>
    <property type="match status" value="1"/>
</dbReference>
<dbReference type="Pfam" id="PF00520">
    <property type="entry name" value="Ion_trans"/>
    <property type="match status" value="4"/>
</dbReference>
<feature type="transmembrane region" description="Helical" evidence="18">
    <location>
        <begin position="1117"/>
        <end position="1140"/>
    </location>
</feature>
<keyword evidence="11" id="KW-0406">Ion transport</keyword>
<keyword evidence="5 16" id="KW-0107">Calcium channel</keyword>
<feature type="transmembrane region" description="Helical" evidence="18">
    <location>
        <begin position="1080"/>
        <end position="1097"/>
    </location>
</feature>
<keyword evidence="10 18" id="KW-1133">Transmembrane helix</keyword>
<feature type="transmembrane region" description="Helical" evidence="18">
    <location>
        <begin position="218"/>
        <end position="237"/>
    </location>
</feature>
<feature type="transmembrane region" description="Helical" evidence="18">
    <location>
        <begin position="1224"/>
        <end position="1248"/>
    </location>
</feature>
<feature type="region of interest" description="Disordered" evidence="17">
    <location>
        <begin position="1929"/>
        <end position="1950"/>
    </location>
</feature>
<evidence type="ECO:0000256" key="4">
    <source>
        <dbReference type="ARBA" id="ARBA00022568"/>
    </source>
</evidence>
<keyword evidence="9 16" id="KW-0851">Voltage-gated channel</keyword>
<evidence type="ECO:0000313" key="20">
    <source>
        <dbReference type="EMBL" id="GAX83899.1"/>
    </source>
</evidence>
<accession>A0A250XLU4</accession>
<evidence type="ECO:0000256" key="17">
    <source>
        <dbReference type="SAM" id="MobiDB-lite"/>
    </source>
</evidence>
<evidence type="ECO:0000256" key="14">
    <source>
        <dbReference type="ARBA" id="ARBA00023303"/>
    </source>
</evidence>
<dbReference type="EMBL" id="BEGY01000110">
    <property type="protein sequence ID" value="GAX83899.1"/>
    <property type="molecule type" value="Genomic_DNA"/>
</dbReference>
<feature type="transmembrane region" description="Helical" evidence="18">
    <location>
        <begin position="1552"/>
        <end position="1576"/>
    </location>
</feature>
<feature type="transmembrane region" description="Helical" evidence="18">
    <location>
        <begin position="533"/>
        <end position="556"/>
    </location>
</feature>
<name>A0A250XLU4_9CHLO</name>
<feature type="transmembrane region" description="Helical" evidence="18">
    <location>
        <begin position="1463"/>
        <end position="1484"/>
    </location>
</feature>
<comment type="caution">
    <text evidence="20">The sequence shown here is derived from an EMBL/GenBank/DDBJ whole genome shotgun (WGS) entry which is preliminary data.</text>
</comment>
<keyword evidence="14" id="KW-0407">Ion channel</keyword>
<feature type="transmembrane region" description="Helical" evidence="18">
    <location>
        <begin position="786"/>
        <end position="812"/>
    </location>
</feature>
<evidence type="ECO:0000256" key="2">
    <source>
        <dbReference type="ARBA" id="ARBA00022448"/>
    </source>
</evidence>
<keyword evidence="4 16" id="KW-0109">Calcium transport</keyword>
<feature type="compositionally biased region" description="Low complexity" evidence="17">
    <location>
        <begin position="1931"/>
        <end position="1945"/>
    </location>
</feature>
<feature type="transmembrane region" description="Helical" evidence="18">
    <location>
        <begin position="161"/>
        <end position="183"/>
    </location>
</feature>
<dbReference type="GO" id="GO:0005509">
    <property type="term" value="F:calcium ion binding"/>
    <property type="evidence" value="ECO:0007669"/>
    <property type="project" value="InterPro"/>
</dbReference>
<proteinExistence type="inferred from homology"/>
<dbReference type="OrthoDB" id="416585at2759"/>
<feature type="transmembrane region" description="Helical" evidence="18">
    <location>
        <begin position="576"/>
        <end position="596"/>
    </location>
</feature>
<keyword evidence="3" id="KW-0597">Phosphoprotein</keyword>
<sequence>MSEVEPAKLVNENPFQKIIRTRPVRSQQKLVHFGIKRSFLSFYIYLQDAARFYPWEVVSSYELAPKSFFFLKKDNIFRKPLIHLIRWKLFDWTMLAVILANSVTLAMASNEPGFDQTPTGKALSRSNVVFVAIFIFEAVCKITALGFALAPHTYLRNGWNVLDFVVVCMGVLELTSFGNYTFIRCFRALRPLRAVTKIESLKVIVSCLMRSLPMLGDVVILALFYFSIFGIACLELFKGQFYNRCGAPDFSKSYSVNVSGVEIIQNVSYIVSNTVQICKGPLGDAESWYYASGTPELVTPFSYEGEASWGYACPAYPSDNPTDPNYPSGLFCVYYGNPDVGGYRNFDNIFISWVQIFQHLSCQDWSYIMYATQASLSWWTWLLHVTMVLIGGYLIVNLTLAVIFINFTSHYSMAKSSVSHVSLSPSLIMKRDATMEQDEAGLASKDLEDGGSKLSMASSRQMNYPLVVTPALGSRAGCIGRSWEWTRDICFIIQDTKTFQHTTTAMILLNAVTLAITWYNMPDSVATATQDANYFFTMYFFAEMVIKITGLGPHAYVSDNFNIFDAVVTLIGVAEMAVVLAPNVTITGAMSVFRAFRLLRIFRLARAWKSLNRIIKVLLSSLLAVSWLTVLMFLFLFIAGLLGMTFFGYKLDSCSAIPGAVQLCPPGLTFEGCPSHFYCYVQCNESQALAWFPAPSSPYGGNAFCEVFPREYSMLFASSTMNKTRKYTDLVANGTIEFWAQVGKPTTFMPNFDNIYQAMLNIFIMLTQDNWDYNMKNVMVLYGSPWLPALFTIITMIIGIYTVLNLFLAILLSNLEQLVEDKTSGTQSEVGSAMGDRAAELEDVTPLTSGPSKLKPSRQQSLNQTSMHIMDKITPVAASMWVPKDLQNKMMANLMRLQQSDCRSSKAEMERTPPAEFGDSCYVKKSVRDLELSAHGHNMHDSFQSGQKSYKSNMVVPLPPILGVSLEPLDPEAYQHPKRASPERLMQPHGSHNLLDVNRVMSKGGEFPRTASRPGELNRTASRATSRTWLRSNSVMHDDPNRPAVATPVHPEDVLEGRSLYLFSKENKLRMLLAKVVNNFKFEFFMLFLIVLSSLQLCFDDVTVRPGSPKYQVLNAFDIFFCITFGIEATMKILAFGLLFNGRNSYLRRPWNILDIFIVIVGVMVLVLESILDSSDIIWLRAFRAMRALRPLRVATHMDGVRVVVLAMFNAIPAIGEIFLVGSLFYYIFAVLGVNLMSGLFNGCISGGNFLDPTYLVDNGNINQTWCESDNGLHNITSSYYHSSINVTVPEWYVQSSWGANNILQRFDNVIMALWSLFQVSSLENWSPIMIQAMDCTSLGEQPLFNANVYMSLYFVVFVILCVFFILNMVIGVSINEFNKQRDENGGSFLLTEKQQEWLTVQRMMSSTKPKQKYIVPRNIIRKKVFQLVMSKIFDHFIIAVILSNVLVMFMSHEGESNEWTLALNAANAGFTGIFVAEMILKLLAMGVKSYFTDGWCQFDVVVVAVSVAGVVADYAASSNLSILPLLRVLRVLRIIKLVPKAKGLKMMMLTLLWSMPALLNVATVLLLFMFVYAIIGMNILGNIKWQSNIDNDANFQSFPSAMLLLFRMQTGENWDYVMTDCMVLNNCQQVVETYNLTIPDINETITLWAGTYLDNDDNSTILSLLPKYVVLNRCSPSPTVAALYFCTYMMVCVYLVVQLIIGVIIENIILLQKIHKMQVSEKHIQAFVETWEELDTDGSGLIDATHLTIILMAVDPPMGVKGLDRVHKRIQEIAQQADIPLRGAKMHFLEALYSLAGRVVGENLPADEEFMIRDRLVKRLPKDEITPKFNVGDYYAALYVKSSIKGYLIRAKLKPMFDEYETTVLKQKGESPVSWRDSPLDSSLEGGGLGAGIHHAFLMGREYNSARRFQPRLVMSRKEREEVLLSTMQGSGVDSSRSNGSVRSYGGGGGGGSFVGDSLRAAEGGELEPPFSQFSRHSAISAERDLEGIYEKPDEAELRGMAEEDSTEKFQCWGDVLSPKQEPITSGSCESVTTCVKKPAGLSPTLQQDDIVENASSSGVLPSDAGSGFIMIREAGADEGDNPAGLSAMLKHVDGELTSQQSLSSVKPPSGPSAPPQEVTDHVRPMTNTPHVDQVMRISSAGHVSGSTLRHRNSTTGTTD</sequence>
<feature type="binding site" evidence="15">
    <location>
        <position position="1324"/>
    </location>
    <ligand>
        <name>Ca(2+)</name>
        <dbReference type="ChEBI" id="CHEBI:29108"/>
    </ligand>
</feature>
<feature type="transmembrane region" description="Helical" evidence="18">
    <location>
        <begin position="1152"/>
        <end position="1172"/>
    </location>
</feature>
<protein>
    <recommendedName>
        <fullName evidence="19">EF-hand domain-containing protein</fullName>
    </recommendedName>
</protein>
<dbReference type="InterPro" id="IPR027359">
    <property type="entry name" value="Volt_channel_dom_sf"/>
</dbReference>
<keyword evidence="6 18" id="KW-0812">Transmembrane</keyword>
<feature type="transmembrane region" description="Helical" evidence="18">
    <location>
        <begin position="1353"/>
        <end position="1375"/>
    </location>
</feature>
<feature type="region of interest" description="Disordered" evidence="17">
    <location>
        <begin position="2092"/>
        <end position="2161"/>
    </location>
</feature>
<evidence type="ECO:0000256" key="11">
    <source>
        <dbReference type="ARBA" id="ARBA00023065"/>
    </source>
</evidence>
<dbReference type="STRING" id="1157962.A0A250XLU4"/>
<evidence type="ECO:0000256" key="7">
    <source>
        <dbReference type="ARBA" id="ARBA00022737"/>
    </source>
</evidence>
<keyword evidence="2" id="KW-0813">Transport</keyword>
<dbReference type="GO" id="GO:0098703">
    <property type="term" value="P:calcium ion import across plasma membrane"/>
    <property type="evidence" value="ECO:0007669"/>
    <property type="project" value="TreeGrafter"/>
</dbReference>
<dbReference type="GO" id="GO:0008331">
    <property type="term" value="F:high voltage-gated calcium channel activity"/>
    <property type="evidence" value="ECO:0007669"/>
    <property type="project" value="TreeGrafter"/>
</dbReference>
<evidence type="ECO:0000259" key="19">
    <source>
        <dbReference type="PROSITE" id="PS50222"/>
    </source>
</evidence>
<dbReference type="Gene3D" id="1.10.287.70">
    <property type="match status" value="4"/>
</dbReference>
<dbReference type="PANTHER" id="PTHR45628:SF7">
    <property type="entry name" value="VOLTAGE-DEPENDENT CALCIUM CHANNEL TYPE A SUBUNIT ALPHA-1"/>
    <property type="match status" value="1"/>
</dbReference>
<evidence type="ECO:0000256" key="12">
    <source>
        <dbReference type="ARBA" id="ARBA00023136"/>
    </source>
</evidence>